<feature type="transmembrane region" description="Helical" evidence="8">
    <location>
        <begin position="282"/>
        <end position="304"/>
    </location>
</feature>
<gene>
    <name evidence="10" type="ORF">ACRE_074610</name>
</gene>
<comment type="subcellular location">
    <subcellularLocation>
        <location evidence="1">Membrane</location>
        <topology evidence="1">Multi-pass membrane protein</topology>
    </subcellularLocation>
</comment>
<name>A0A086SXI1_HAPC1</name>
<keyword evidence="5 8" id="KW-1133">Transmembrane helix</keyword>
<feature type="transmembrane region" description="Helical" evidence="8">
    <location>
        <begin position="455"/>
        <end position="479"/>
    </location>
</feature>
<evidence type="ECO:0000256" key="6">
    <source>
        <dbReference type="ARBA" id="ARBA00023136"/>
    </source>
</evidence>
<dbReference type="PANTHER" id="PTHR23501">
    <property type="entry name" value="MAJOR FACILITATOR SUPERFAMILY"/>
    <property type="match status" value="1"/>
</dbReference>
<evidence type="ECO:0000256" key="8">
    <source>
        <dbReference type="SAM" id="Phobius"/>
    </source>
</evidence>
<feature type="transmembrane region" description="Helical" evidence="8">
    <location>
        <begin position="388"/>
        <end position="408"/>
    </location>
</feature>
<dbReference type="SUPFAM" id="SSF103473">
    <property type="entry name" value="MFS general substrate transporter"/>
    <property type="match status" value="2"/>
</dbReference>
<reference evidence="11" key="1">
    <citation type="journal article" date="2014" name="Genome Announc.">
        <title>Genome sequence and annotation of Acremonium chrysogenum, producer of the beta-lactam antibiotic cephalosporin C.</title>
        <authorList>
            <person name="Terfehr D."/>
            <person name="Dahlmann T.A."/>
            <person name="Specht T."/>
            <person name="Zadra I."/>
            <person name="Kuernsteiner H."/>
            <person name="Kueck U."/>
        </authorList>
    </citation>
    <scope>NUCLEOTIDE SEQUENCE [LARGE SCALE GENOMIC DNA]</scope>
    <source>
        <strain evidence="11">ATCC 11550 / CBS 779.69 / DSM 880 / IAM 14645 / JCM 23072 / IMI 49137</strain>
    </source>
</reference>
<dbReference type="Gene3D" id="1.20.1250.20">
    <property type="entry name" value="MFS general substrate transporter like domains"/>
    <property type="match status" value="2"/>
</dbReference>
<dbReference type="EMBL" id="JPKY01000113">
    <property type="protein sequence ID" value="KFH41813.1"/>
    <property type="molecule type" value="Genomic_DNA"/>
</dbReference>
<feature type="region of interest" description="Disordered" evidence="7">
    <location>
        <begin position="1"/>
        <end position="27"/>
    </location>
</feature>
<feature type="transmembrane region" description="Helical" evidence="8">
    <location>
        <begin position="325"/>
        <end position="350"/>
    </location>
</feature>
<feature type="transmembrane region" description="Helical" evidence="8">
    <location>
        <begin position="362"/>
        <end position="383"/>
    </location>
</feature>
<feature type="compositionally biased region" description="Basic and acidic residues" evidence="7">
    <location>
        <begin position="9"/>
        <end position="18"/>
    </location>
</feature>
<dbReference type="OrthoDB" id="10021397at2759"/>
<keyword evidence="11" id="KW-1185">Reference proteome</keyword>
<accession>A0A086SXI1</accession>
<feature type="transmembrane region" description="Helical" evidence="8">
    <location>
        <begin position="144"/>
        <end position="167"/>
    </location>
</feature>
<dbReference type="GO" id="GO:0022857">
    <property type="term" value="F:transmembrane transporter activity"/>
    <property type="evidence" value="ECO:0007669"/>
    <property type="project" value="InterPro"/>
</dbReference>
<evidence type="ECO:0000313" key="10">
    <source>
        <dbReference type="EMBL" id="KFH41813.1"/>
    </source>
</evidence>
<keyword evidence="4 8" id="KW-0812">Transmembrane</keyword>
<feature type="compositionally biased region" description="Polar residues" evidence="7">
    <location>
        <begin position="573"/>
        <end position="586"/>
    </location>
</feature>
<comment type="caution">
    <text evidence="10">The sequence shown here is derived from an EMBL/GenBank/DDBJ whole genome shotgun (WGS) entry which is preliminary data.</text>
</comment>
<feature type="region of interest" description="Disordered" evidence="7">
    <location>
        <begin position="560"/>
        <end position="586"/>
    </location>
</feature>
<dbReference type="PROSITE" id="PS50850">
    <property type="entry name" value="MFS"/>
    <property type="match status" value="1"/>
</dbReference>
<dbReference type="Proteomes" id="UP000029964">
    <property type="component" value="Unassembled WGS sequence"/>
</dbReference>
<dbReference type="InterPro" id="IPR036259">
    <property type="entry name" value="MFS_trans_sf"/>
</dbReference>
<feature type="transmembrane region" description="Helical" evidence="8">
    <location>
        <begin position="420"/>
        <end position="443"/>
    </location>
</feature>
<keyword evidence="3" id="KW-0813">Transport</keyword>
<dbReference type="InterPro" id="IPR020846">
    <property type="entry name" value="MFS_dom"/>
</dbReference>
<feature type="transmembrane region" description="Helical" evidence="8">
    <location>
        <begin position="179"/>
        <end position="198"/>
    </location>
</feature>
<sequence>MSTSSEQARALEHRAATEKEDEEAGVVAHPRQHMPDWKWKGAFGVFVLTSVISDRGVITHTPLLLPGYDVSNVANIQPRLYEAFGNIKLLPWIGLSYSLANFAVLSFARKITYCFDLRYVYLFHMVIFLVGAVVAGAAKNLTSIIVGRVIMGWGGSVVQQTNFSYLAVLATPAEMPGKFALMSAMWAVGLVIGGPIGSAFAENPNATWRWAFYLNLPLVGLGLILGIICVPSHSLARDIPVLQRLARMDPVGVLFNMAAPILFAIAVTFSGPIWAWGWGASIAAWVVFGVVFAAWILQQHFCVLTTPEERAFPMHMLPRLDLLPIWIASGCSGAAYAVTLYYIPLFFAFARGHGAMEQTVRMLPFILVFIVIVLCTGAALPVVGRYKIIYIIAGSATLAGAAAMAATMDSNVSEAQVMGLEALIGVGLGMHFQHGLGISNVINKDNPRARVDSSIICNMVQMGGIAVVLALAGCIFQNVGFDLLAGAVGTADYTEQDLREALAGVSSVVWQTRDPDVVARGIEAVTEVIADEFYIVVASGALCLLCALCMKGEKLDYGRKKNVEQQEREGKGQETQGPKQAESDSA</sequence>
<feature type="transmembrane region" description="Helical" evidence="8">
    <location>
        <begin position="210"/>
        <end position="230"/>
    </location>
</feature>
<dbReference type="AlphaFoldDB" id="A0A086SXI1"/>
<feature type="transmembrane region" description="Helical" evidence="8">
    <location>
        <begin position="533"/>
        <end position="550"/>
    </location>
</feature>
<evidence type="ECO:0000313" key="11">
    <source>
        <dbReference type="Proteomes" id="UP000029964"/>
    </source>
</evidence>
<feature type="compositionally biased region" description="Basic and acidic residues" evidence="7">
    <location>
        <begin position="560"/>
        <end position="572"/>
    </location>
</feature>
<evidence type="ECO:0000256" key="2">
    <source>
        <dbReference type="ARBA" id="ARBA00007520"/>
    </source>
</evidence>
<feature type="transmembrane region" description="Helical" evidence="8">
    <location>
        <begin position="251"/>
        <end position="276"/>
    </location>
</feature>
<dbReference type="InterPro" id="IPR011701">
    <property type="entry name" value="MFS"/>
</dbReference>
<feature type="transmembrane region" description="Helical" evidence="8">
    <location>
        <begin position="119"/>
        <end position="138"/>
    </location>
</feature>
<organism evidence="10 11">
    <name type="scientific">Hapsidospora chrysogenum (strain ATCC 11550 / CBS 779.69 / DSM 880 / IAM 14645 / JCM 23072 / IMI 49137)</name>
    <name type="common">Acremonium chrysogenum</name>
    <dbReference type="NCBI Taxonomy" id="857340"/>
    <lineage>
        <taxon>Eukaryota</taxon>
        <taxon>Fungi</taxon>
        <taxon>Dikarya</taxon>
        <taxon>Ascomycota</taxon>
        <taxon>Pezizomycotina</taxon>
        <taxon>Sordariomycetes</taxon>
        <taxon>Hypocreomycetidae</taxon>
        <taxon>Hypocreales</taxon>
        <taxon>Bionectriaceae</taxon>
        <taxon>Hapsidospora</taxon>
    </lineage>
</organism>
<evidence type="ECO:0000256" key="3">
    <source>
        <dbReference type="ARBA" id="ARBA00022448"/>
    </source>
</evidence>
<dbReference type="Pfam" id="PF07690">
    <property type="entry name" value="MFS_1"/>
    <property type="match status" value="1"/>
</dbReference>
<dbReference type="HOGENOM" id="CLU_000960_22_1_1"/>
<dbReference type="PANTHER" id="PTHR23501:SF12">
    <property type="entry name" value="MAJOR FACILITATOR SUPERFAMILY (MFS) PROFILE DOMAIN-CONTAINING PROTEIN-RELATED"/>
    <property type="match status" value="1"/>
</dbReference>
<comment type="similarity">
    <text evidence="2">Belongs to the major facilitator superfamily. TCR/Tet family.</text>
</comment>
<proteinExistence type="inferred from homology"/>
<evidence type="ECO:0000259" key="9">
    <source>
        <dbReference type="PROSITE" id="PS50850"/>
    </source>
</evidence>
<feature type="domain" description="Major facilitator superfamily (MFS) profile" evidence="9">
    <location>
        <begin position="55"/>
        <end position="586"/>
    </location>
</feature>
<evidence type="ECO:0000256" key="1">
    <source>
        <dbReference type="ARBA" id="ARBA00004141"/>
    </source>
</evidence>
<protein>
    <submittedName>
        <fullName evidence="10">Putative transporter-like protein</fullName>
    </submittedName>
</protein>
<evidence type="ECO:0000256" key="7">
    <source>
        <dbReference type="SAM" id="MobiDB-lite"/>
    </source>
</evidence>
<dbReference type="GO" id="GO:0005886">
    <property type="term" value="C:plasma membrane"/>
    <property type="evidence" value="ECO:0007669"/>
    <property type="project" value="TreeGrafter"/>
</dbReference>
<keyword evidence="6 8" id="KW-0472">Membrane</keyword>
<feature type="transmembrane region" description="Helical" evidence="8">
    <location>
        <begin position="89"/>
        <end position="107"/>
    </location>
</feature>
<evidence type="ECO:0000256" key="5">
    <source>
        <dbReference type="ARBA" id="ARBA00022989"/>
    </source>
</evidence>
<evidence type="ECO:0000256" key="4">
    <source>
        <dbReference type="ARBA" id="ARBA00022692"/>
    </source>
</evidence>